<protein>
    <recommendedName>
        <fullName evidence="3">DUF4254 domain-containing protein</fullName>
    </recommendedName>
</protein>
<dbReference type="Proteomes" id="UP000221961">
    <property type="component" value="Chromosome"/>
</dbReference>
<evidence type="ECO:0008006" key="3">
    <source>
        <dbReference type="Google" id="ProtNLM"/>
    </source>
</evidence>
<organism evidence="1 2">
    <name type="scientific">Nocardia terpenica</name>
    <dbReference type="NCBI Taxonomy" id="455432"/>
    <lineage>
        <taxon>Bacteria</taxon>
        <taxon>Bacillati</taxon>
        <taxon>Actinomycetota</taxon>
        <taxon>Actinomycetes</taxon>
        <taxon>Mycobacteriales</taxon>
        <taxon>Nocardiaceae</taxon>
        <taxon>Nocardia</taxon>
    </lineage>
</organism>
<sequence length="219" mass="24122">MTESSPHREPAPTGRRYGVVTVRFDLRGWRLVAGIGVSRPRTRDRATSAPVVRVTRARQTQFTTTRADIPSAAEVVAACATRVVRSDDVVLHAVHRLARMACDDHAHATGHDDDPEELAVTHDELLELIDRVTQQRLPQHPDPGAAVHTETLAPVISRLVTLAVTRAQLTQPPPDPEPDRFVEELNTALADLMSAYDQLLADMAAGRRRLPRYQTASAD</sequence>
<dbReference type="GeneID" id="88358804"/>
<evidence type="ECO:0000313" key="2">
    <source>
        <dbReference type="Proteomes" id="UP000221961"/>
    </source>
</evidence>
<dbReference type="KEGG" id="ntp:CRH09_15605"/>
<name>A0A291RJY5_9NOCA</name>
<reference evidence="1 2" key="1">
    <citation type="submission" date="2017-10" db="EMBL/GenBank/DDBJ databases">
        <title>Comparative genomics between pathogenic Norcardia.</title>
        <authorList>
            <person name="Zeng L."/>
        </authorList>
    </citation>
    <scope>NUCLEOTIDE SEQUENCE [LARGE SCALE GENOMIC DNA]</scope>
    <source>
        <strain evidence="1 2">NC_YFY_NT001</strain>
    </source>
</reference>
<dbReference type="AlphaFoldDB" id="A0A291RJY5"/>
<dbReference type="EMBL" id="CP023778">
    <property type="protein sequence ID" value="ATL67412.1"/>
    <property type="molecule type" value="Genomic_DNA"/>
</dbReference>
<dbReference type="Pfam" id="PF14063">
    <property type="entry name" value="DUF4254"/>
    <property type="match status" value="1"/>
</dbReference>
<evidence type="ECO:0000313" key="1">
    <source>
        <dbReference type="EMBL" id="ATL67412.1"/>
    </source>
</evidence>
<gene>
    <name evidence="1" type="ORF">CRH09_15605</name>
</gene>
<proteinExistence type="predicted"/>
<accession>A0A291RJY5</accession>
<dbReference type="RefSeq" id="WP_098694555.1">
    <property type="nucleotide sequence ID" value="NZ_CP023778.1"/>
</dbReference>
<dbReference type="InterPro" id="IPR025350">
    <property type="entry name" value="DUF4254"/>
</dbReference>